<dbReference type="SMART" id="SM00672">
    <property type="entry name" value="CAP10"/>
    <property type="match status" value="1"/>
</dbReference>
<dbReference type="OrthoDB" id="541052at2759"/>
<dbReference type="InterPro" id="IPR051091">
    <property type="entry name" value="O-Glucosyltr/Glycosyltrsf_90"/>
</dbReference>
<dbReference type="Proteomes" id="UP000824998">
    <property type="component" value="Unassembled WGS sequence"/>
</dbReference>
<evidence type="ECO:0000256" key="2">
    <source>
        <dbReference type="SAM" id="Phobius"/>
    </source>
</evidence>
<comment type="caution">
    <text evidence="4">The sequence shown here is derived from an EMBL/GenBank/DDBJ whole genome shotgun (WGS) entry which is preliminary data.</text>
</comment>
<organism evidence="4 5">
    <name type="scientific">Amylocarpus encephaloides</name>
    <dbReference type="NCBI Taxonomy" id="45428"/>
    <lineage>
        <taxon>Eukaryota</taxon>
        <taxon>Fungi</taxon>
        <taxon>Dikarya</taxon>
        <taxon>Ascomycota</taxon>
        <taxon>Pezizomycotina</taxon>
        <taxon>Leotiomycetes</taxon>
        <taxon>Helotiales</taxon>
        <taxon>Helotiales incertae sedis</taxon>
        <taxon>Amylocarpus</taxon>
    </lineage>
</organism>
<dbReference type="PANTHER" id="PTHR12203:SF104">
    <property type="entry name" value="PROTEIN CAP1, PUTATIVE (AFU_ORTHOLOGUE AFUA_1G05595)-RELATED"/>
    <property type="match status" value="1"/>
</dbReference>
<dbReference type="AlphaFoldDB" id="A0A9P7YDX3"/>
<reference evidence="4" key="1">
    <citation type="journal article" date="2021" name="IMA Fungus">
        <title>Genomic characterization of three marine fungi, including Emericellopsis atlantica sp. nov. with signatures of a generalist lifestyle and marine biomass degradation.</title>
        <authorList>
            <person name="Hagestad O.C."/>
            <person name="Hou L."/>
            <person name="Andersen J.H."/>
            <person name="Hansen E.H."/>
            <person name="Altermark B."/>
            <person name="Li C."/>
            <person name="Kuhnert E."/>
            <person name="Cox R.J."/>
            <person name="Crous P.W."/>
            <person name="Spatafora J.W."/>
            <person name="Lail K."/>
            <person name="Amirebrahimi M."/>
            <person name="Lipzen A."/>
            <person name="Pangilinan J."/>
            <person name="Andreopoulos W."/>
            <person name="Hayes R.D."/>
            <person name="Ng V."/>
            <person name="Grigoriev I.V."/>
            <person name="Jackson S.A."/>
            <person name="Sutton T.D.S."/>
            <person name="Dobson A.D.W."/>
            <person name="Rama T."/>
        </authorList>
    </citation>
    <scope>NUCLEOTIDE SEQUENCE</scope>
    <source>
        <strain evidence="4">TRa018bII</strain>
    </source>
</reference>
<feature type="transmembrane region" description="Helical" evidence="2">
    <location>
        <begin position="53"/>
        <end position="70"/>
    </location>
</feature>
<feature type="region of interest" description="Disordered" evidence="1">
    <location>
        <begin position="1"/>
        <end position="32"/>
    </location>
</feature>
<protein>
    <submittedName>
        <fullName evidence="4">Glycosyltransferase family 90 protein</fullName>
    </submittedName>
</protein>
<feature type="domain" description="Glycosyl transferase CAP10" evidence="3">
    <location>
        <begin position="363"/>
        <end position="639"/>
    </location>
</feature>
<dbReference type="InterPro" id="IPR006598">
    <property type="entry name" value="CAP10"/>
</dbReference>
<dbReference type="Pfam" id="PF05686">
    <property type="entry name" value="Glyco_transf_90"/>
    <property type="match status" value="1"/>
</dbReference>
<accession>A0A9P7YDX3</accession>
<proteinExistence type="predicted"/>
<keyword evidence="2" id="KW-0472">Membrane</keyword>
<keyword evidence="2" id="KW-0812">Transmembrane</keyword>
<dbReference type="PANTHER" id="PTHR12203">
    <property type="entry name" value="KDEL LYS-ASP-GLU-LEU CONTAINING - RELATED"/>
    <property type="match status" value="1"/>
</dbReference>
<keyword evidence="5" id="KW-1185">Reference proteome</keyword>
<sequence>MLGTRRRESNSYVQLPRTTSDHNPILASHEESKGASASTFLKRARRRMRSRQVLVLIAIFAFVGISLLYLRGIPFPTPSIEIPHHAAPPQQAGGELLPTPEPPKIGSAHPIWELIKKNEQEFEKKFTGQSKTLAKAVTEYRRRYGIPPPPKFDIWYEYAKKKGVQMIDDYDTIHHSLLPFWALQPRTIRKRAQEGLGYDPNNLMGVLVRTGKTRYVSAGQDWLMEAVEGMMKDFVQHLPDMDLAFNIHDEPRVVLPYDDLRRLVAIAKEKNMPAANAVEKPRNSFSRRPVDVSPGNRFEDYKTTRFNVFAHQPTWTHSRTSCPPDSPSRLSLEDVPAPDNNASYAIGELGFIYNETAFSDVCQSPSFSQSYGFFDRPNSYNIVQDLFPVFSQSKLSTYADILYPSPWYWVGKVKYNETADRAWAEKIDKIYWRGSTTGGFSRDGGWRRQHRQHVVQRMNAFDQAKILVNVGDSEQMEEWKTKEVARTDYNSIFDIFFSHVGQCDDNDCKAQKQFFDIKGTAKQQDAWKYKYLLDMDGNAFSGRFYAFLKSKSLVYKMAVFKEWHAEWLKPWVHYVPLSLKGDEWIEAVRWFAGEPTGEKEAERLALQGRDWADKVLRNEDLEVWFFRLLLEYGRLVDDDREIIGYAPA</sequence>
<feature type="compositionally biased region" description="Polar residues" evidence="1">
    <location>
        <begin position="10"/>
        <end position="22"/>
    </location>
</feature>
<evidence type="ECO:0000256" key="1">
    <source>
        <dbReference type="SAM" id="MobiDB-lite"/>
    </source>
</evidence>
<evidence type="ECO:0000313" key="4">
    <source>
        <dbReference type="EMBL" id="KAG9231861.1"/>
    </source>
</evidence>
<evidence type="ECO:0000259" key="3">
    <source>
        <dbReference type="SMART" id="SM00672"/>
    </source>
</evidence>
<gene>
    <name evidence="4" type="ORF">BJ875DRAFT_468318</name>
</gene>
<name>A0A9P7YDX3_9HELO</name>
<keyword evidence="2" id="KW-1133">Transmembrane helix</keyword>
<evidence type="ECO:0000313" key="5">
    <source>
        <dbReference type="Proteomes" id="UP000824998"/>
    </source>
</evidence>
<dbReference type="EMBL" id="MU251577">
    <property type="protein sequence ID" value="KAG9231861.1"/>
    <property type="molecule type" value="Genomic_DNA"/>
</dbReference>